<gene>
    <name evidence="2" type="ORF">RHGRI_002253</name>
</gene>
<comment type="caution">
    <text evidence="2">The sequence shown here is derived from an EMBL/GenBank/DDBJ whole genome shotgun (WGS) entry which is preliminary data.</text>
</comment>
<sequence>MAELWTVRIGLNFAHMENINKLEVQMDVLAAIQFITAPRIDNHPLGYIIYDCGFLMRQFERFNFQTHLPGGKQMCRCFTEPYSYFSRRFADSIGTIP</sequence>
<keyword evidence="3" id="KW-1185">Reference proteome</keyword>
<dbReference type="InterPro" id="IPR002156">
    <property type="entry name" value="RNaseH_domain"/>
</dbReference>
<dbReference type="Proteomes" id="UP000823749">
    <property type="component" value="Chromosome 1"/>
</dbReference>
<evidence type="ECO:0000313" key="2">
    <source>
        <dbReference type="EMBL" id="KAG5566628.1"/>
    </source>
</evidence>
<dbReference type="AlphaFoldDB" id="A0AAV6LQV2"/>
<organism evidence="2 3">
    <name type="scientific">Rhododendron griersonianum</name>
    <dbReference type="NCBI Taxonomy" id="479676"/>
    <lineage>
        <taxon>Eukaryota</taxon>
        <taxon>Viridiplantae</taxon>
        <taxon>Streptophyta</taxon>
        <taxon>Embryophyta</taxon>
        <taxon>Tracheophyta</taxon>
        <taxon>Spermatophyta</taxon>
        <taxon>Magnoliopsida</taxon>
        <taxon>eudicotyledons</taxon>
        <taxon>Gunneridae</taxon>
        <taxon>Pentapetalae</taxon>
        <taxon>asterids</taxon>
        <taxon>Ericales</taxon>
        <taxon>Ericaceae</taxon>
        <taxon>Ericoideae</taxon>
        <taxon>Rhodoreae</taxon>
        <taxon>Rhododendron</taxon>
    </lineage>
</organism>
<feature type="domain" description="RNase H type-1" evidence="1">
    <location>
        <begin position="1"/>
        <end position="75"/>
    </location>
</feature>
<evidence type="ECO:0000259" key="1">
    <source>
        <dbReference type="Pfam" id="PF13456"/>
    </source>
</evidence>
<dbReference type="GO" id="GO:0004523">
    <property type="term" value="F:RNA-DNA hybrid ribonuclease activity"/>
    <property type="evidence" value="ECO:0007669"/>
    <property type="project" value="InterPro"/>
</dbReference>
<dbReference type="EMBL" id="JACTNZ010000001">
    <property type="protein sequence ID" value="KAG5566628.1"/>
    <property type="molecule type" value="Genomic_DNA"/>
</dbReference>
<accession>A0AAV6LQV2</accession>
<name>A0AAV6LQV2_9ERIC</name>
<reference evidence="2" key="1">
    <citation type="submission" date="2020-08" db="EMBL/GenBank/DDBJ databases">
        <title>Plant Genome Project.</title>
        <authorList>
            <person name="Zhang R.-G."/>
        </authorList>
    </citation>
    <scope>NUCLEOTIDE SEQUENCE</scope>
    <source>
        <strain evidence="2">WSP0</strain>
        <tissue evidence="2">Leaf</tissue>
    </source>
</reference>
<dbReference type="GO" id="GO:0003676">
    <property type="term" value="F:nucleic acid binding"/>
    <property type="evidence" value="ECO:0007669"/>
    <property type="project" value="InterPro"/>
</dbReference>
<protein>
    <recommendedName>
        <fullName evidence="1">RNase H type-1 domain-containing protein</fullName>
    </recommendedName>
</protein>
<proteinExistence type="predicted"/>
<evidence type="ECO:0000313" key="3">
    <source>
        <dbReference type="Proteomes" id="UP000823749"/>
    </source>
</evidence>
<dbReference type="Pfam" id="PF13456">
    <property type="entry name" value="RVT_3"/>
    <property type="match status" value="1"/>
</dbReference>